<dbReference type="AlphaFoldDB" id="A0A9Q0KJF2"/>
<evidence type="ECO:0000313" key="4">
    <source>
        <dbReference type="Proteomes" id="UP001141806"/>
    </source>
</evidence>
<dbReference type="InterPro" id="IPR053761">
    <property type="entry name" value="Leguminous_Lectin_Domain_sf"/>
</dbReference>
<dbReference type="Pfam" id="PF00139">
    <property type="entry name" value="Lectin_legB"/>
    <property type="match status" value="1"/>
</dbReference>
<gene>
    <name evidence="3" type="ORF">NE237_004877</name>
</gene>
<feature type="domain" description="Legume lectin" evidence="2">
    <location>
        <begin position="8"/>
        <end position="107"/>
    </location>
</feature>
<dbReference type="InterPro" id="IPR013320">
    <property type="entry name" value="ConA-like_dom_sf"/>
</dbReference>
<dbReference type="GO" id="GO:0030246">
    <property type="term" value="F:carbohydrate binding"/>
    <property type="evidence" value="ECO:0007669"/>
    <property type="project" value="UniProtKB-KW"/>
</dbReference>
<evidence type="ECO:0000256" key="1">
    <source>
        <dbReference type="ARBA" id="ARBA00022734"/>
    </source>
</evidence>
<dbReference type="Gene3D" id="2.60.40.4220">
    <property type="match status" value="1"/>
</dbReference>
<keyword evidence="1" id="KW-0430">Lectin</keyword>
<dbReference type="InterPro" id="IPR001220">
    <property type="entry name" value="Legume_lectin_dom"/>
</dbReference>
<accession>A0A9Q0KJF2</accession>
<name>A0A9Q0KJF2_9MAGN</name>
<organism evidence="3 4">
    <name type="scientific">Protea cynaroides</name>
    <dbReference type="NCBI Taxonomy" id="273540"/>
    <lineage>
        <taxon>Eukaryota</taxon>
        <taxon>Viridiplantae</taxon>
        <taxon>Streptophyta</taxon>
        <taxon>Embryophyta</taxon>
        <taxon>Tracheophyta</taxon>
        <taxon>Spermatophyta</taxon>
        <taxon>Magnoliopsida</taxon>
        <taxon>Proteales</taxon>
        <taxon>Proteaceae</taxon>
        <taxon>Protea</taxon>
    </lineage>
</organism>
<evidence type="ECO:0000313" key="3">
    <source>
        <dbReference type="EMBL" id="KAJ4971778.1"/>
    </source>
</evidence>
<reference evidence="3" key="1">
    <citation type="journal article" date="2023" name="Plant J.">
        <title>The genome of the king protea, Protea cynaroides.</title>
        <authorList>
            <person name="Chang J."/>
            <person name="Duong T.A."/>
            <person name="Schoeman C."/>
            <person name="Ma X."/>
            <person name="Roodt D."/>
            <person name="Barker N."/>
            <person name="Li Z."/>
            <person name="Van de Peer Y."/>
            <person name="Mizrachi E."/>
        </authorList>
    </citation>
    <scope>NUCLEOTIDE SEQUENCE</scope>
    <source>
        <tissue evidence="3">Young leaves</tissue>
    </source>
</reference>
<evidence type="ECO:0000259" key="2">
    <source>
        <dbReference type="Pfam" id="PF00139"/>
    </source>
</evidence>
<dbReference type="OrthoDB" id="2019747at2759"/>
<keyword evidence="4" id="KW-1185">Reference proteome</keyword>
<dbReference type="Proteomes" id="UP001141806">
    <property type="component" value="Unassembled WGS sequence"/>
</dbReference>
<comment type="caution">
    <text evidence="3">The sequence shown here is derived from an EMBL/GenBank/DDBJ whole genome shotgun (WGS) entry which is preliminary data.</text>
</comment>
<dbReference type="SUPFAM" id="SSF49899">
    <property type="entry name" value="Concanavalin A-like lectins/glucanases"/>
    <property type="match status" value="1"/>
</dbReference>
<proteinExistence type="predicted"/>
<sequence>MLMDVEFKNIHVGLDLNSMASVQVGDLGVVRVDLKSGELMNAWLNYDGFACLFNISVAYSNFRPVVPPWVIQSRLGSLRQRFHVYGHLWFHSGEYRDNVEWWSFTSSFSA</sequence>
<dbReference type="EMBL" id="JAMYWD010000005">
    <property type="protein sequence ID" value="KAJ4971778.1"/>
    <property type="molecule type" value="Genomic_DNA"/>
</dbReference>
<protein>
    <recommendedName>
        <fullName evidence="2">Legume lectin domain-containing protein</fullName>
    </recommendedName>
</protein>